<feature type="domain" description="Peptidase S9 prolyl oligopeptidase catalytic" evidence="1">
    <location>
        <begin position="419"/>
        <end position="595"/>
    </location>
</feature>
<dbReference type="Pfam" id="PF00326">
    <property type="entry name" value="Peptidase_S9"/>
    <property type="match status" value="1"/>
</dbReference>
<dbReference type="EMBL" id="MN739154">
    <property type="protein sequence ID" value="QHS91057.1"/>
    <property type="molecule type" value="Genomic_DNA"/>
</dbReference>
<evidence type="ECO:0000259" key="1">
    <source>
        <dbReference type="Pfam" id="PF00326"/>
    </source>
</evidence>
<dbReference type="GO" id="GO:0006508">
    <property type="term" value="P:proteolysis"/>
    <property type="evidence" value="ECO:0007669"/>
    <property type="project" value="InterPro"/>
</dbReference>
<dbReference type="SUPFAM" id="SSF53474">
    <property type="entry name" value="alpha/beta-Hydrolases"/>
    <property type="match status" value="1"/>
</dbReference>
<dbReference type="PANTHER" id="PTHR11757">
    <property type="entry name" value="PROTEASE FAMILY S9A OLIGOPEPTIDASE"/>
    <property type="match status" value="1"/>
</dbReference>
<dbReference type="InterPro" id="IPR029058">
    <property type="entry name" value="AB_hydrolase_fold"/>
</dbReference>
<dbReference type="Gene3D" id="2.130.10.120">
    <property type="entry name" value="Prolyl oligopeptidase, N-terminal domain"/>
    <property type="match status" value="1"/>
</dbReference>
<sequence>MAEEVRNIGYLAWKDPWAWMEPMKGKRWDNLIKQEKHNYHTLSSQRSVERVAKEMEQEMDDVSQYTNMPPITVGYGNIDLVMYSGSSCKWKWKWDRYYEYAFDMDTQGEYVWYSRNVEDNSYLYEHVCIDATGKERWRKGGISPQMAVIGHLYYYIKIRDTFQTIELRVCNAYTGKGDRILYREKDRERNIYLWKAVNKTLYFKSADPQTEELYRVDGFILVPLYPKSVMQMPLGKTIDGDDCVLIRNSHMEKWIPMGNPIITWHFPKEEIRWVNLYSGHVITIHEGEQCIWHCAARKRPVLLCRLKVGSITPNNWSTWENMLIESFIVNCPTTEPYLFHIINHKIHKDTQIRVVDCPIRFKPLDVHKLHASSKDGTKVPYLIVKQKGVKPKAQFIVVYGAYGTVTPVDWPYELWYPLLSRKWAVVFAMVRGSGDSDEAWGEQARRDNRHVVVDDFEAVIRHSQRRLELCPDQTVIYGRSAGGLSIGAIVSRFPHGELVGAAFTEVPYVDVLRTSSNPKLPLTIGEFKEFGNPRERIVNFKELLSVSPINTLPSVGAPGVFVLSRVGLLDKQVFAYESFKWIQRLRGANTPDESRPSHPNGKYVTIERNEAHQYRYTAFSKCRARDLAIMNAWVDGTLRVD</sequence>
<protein>
    <recommendedName>
        <fullName evidence="1">Peptidase S9 prolyl oligopeptidase catalytic domain-containing protein</fullName>
    </recommendedName>
</protein>
<reference evidence="2" key="1">
    <citation type="journal article" date="2020" name="Nature">
        <title>Giant virus diversity and host interactions through global metagenomics.</title>
        <authorList>
            <person name="Schulz F."/>
            <person name="Roux S."/>
            <person name="Paez-Espino D."/>
            <person name="Jungbluth S."/>
            <person name="Walsh D.A."/>
            <person name="Denef V.J."/>
            <person name="McMahon K.D."/>
            <person name="Konstantinidis K.T."/>
            <person name="Eloe-Fadrosh E.A."/>
            <person name="Kyrpides N.C."/>
            <person name="Woyke T."/>
        </authorList>
    </citation>
    <scope>NUCLEOTIDE SEQUENCE</scope>
    <source>
        <strain evidence="2">GVMAG-M-3300013004-44</strain>
    </source>
</reference>
<accession>A0A6C0BFH8</accession>
<dbReference type="AlphaFoldDB" id="A0A6C0BFH8"/>
<evidence type="ECO:0000313" key="2">
    <source>
        <dbReference type="EMBL" id="QHS91057.1"/>
    </source>
</evidence>
<proteinExistence type="predicted"/>
<dbReference type="InterPro" id="IPR051543">
    <property type="entry name" value="Serine_Peptidase_S9A"/>
</dbReference>
<name>A0A6C0BFH8_9ZZZZ</name>
<dbReference type="GO" id="GO:0008236">
    <property type="term" value="F:serine-type peptidase activity"/>
    <property type="evidence" value="ECO:0007669"/>
    <property type="project" value="InterPro"/>
</dbReference>
<dbReference type="PANTHER" id="PTHR11757:SF20">
    <property type="entry name" value="B PROTEIN, PUTATIVE-RELATED"/>
    <property type="match status" value="1"/>
</dbReference>
<organism evidence="2">
    <name type="scientific">viral metagenome</name>
    <dbReference type="NCBI Taxonomy" id="1070528"/>
    <lineage>
        <taxon>unclassified sequences</taxon>
        <taxon>metagenomes</taxon>
        <taxon>organismal metagenomes</taxon>
    </lineage>
</organism>
<dbReference type="Gene3D" id="3.40.50.1820">
    <property type="entry name" value="alpha/beta hydrolase"/>
    <property type="match status" value="1"/>
</dbReference>
<dbReference type="InterPro" id="IPR001375">
    <property type="entry name" value="Peptidase_S9_cat"/>
</dbReference>